<feature type="compositionally biased region" description="Low complexity" evidence="5">
    <location>
        <begin position="1"/>
        <end position="16"/>
    </location>
</feature>
<dbReference type="InterPro" id="IPR046531">
    <property type="entry name" value="DUF6596"/>
</dbReference>
<name>A0A917WNF5_9ACTN</name>
<feature type="domain" description="RNA polymerase sigma factor 70 region 4 type 2" evidence="7">
    <location>
        <begin position="152"/>
        <end position="203"/>
    </location>
</feature>
<evidence type="ECO:0000259" key="8">
    <source>
        <dbReference type="Pfam" id="PF20239"/>
    </source>
</evidence>
<keyword evidence="4" id="KW-0804">Transcription</keyword>
<evidence type="ECO:0000256" key="4">
    <source>
        <dbReference type="ARBA" id="ARBA00023163"/>
    </source>
</evidence>
<dbReference type="EMBL" id="BMNA01000017">
    <property type="protein sequence ID" value="GGM17118.1"/>
    <property type="molecule type" value="Genomic_DNA"/>
</dbReference>
<dbReference type="SUPFAM" id="SSF88946">
    <property type="entry name" value="Sigma2 domain of RNA polymerase sigma factors"/>
    <property type="match status" value="1"/>
</dbReference>
<dbReference type="PANTHER" id="PTHR47756:SF2">
    <property type="entry name" value="BLL6612 PROTEIN"/>
    <property type="match status" value="1"/>
</dbReference>
<evidence type="ECO:0000256" key="1">
    <source>
        <dbReference type="ARBA" id="ARBA00010641"/>
    </source>
</evidence>
<proteinExistence type="inferred from homology"/>
<keyword evidence="10" id="KW-1185">Reference proteome</keyword>
<evidence type="ECO:0000256" key="3">
    <source>
        <dbReference type="ARBA" id="ARBA00023082"/>
    </source>
</evidence>
<dbReference type="GO" id="GO:0006352">
    <property type="term" value="P:DNA-templated transcription initiation"/>
    <property type="evidence" value="ECO:0007669"/>
    <property type="project" value="InterPro"/>
</dbReference>
<feature type="compositionally biased region" description="Basic and acidic residues" evidence="5">
    <location>
        <begin position="36"/>
        <end position="48"/>
    </location>
</feature>
<dbReference type="GO" id="GO:0003677">
    <property type="term" value="F:DNA binding"/>
    <property type="evidence" value="ECO:0007669"/>
    <property type="project" value="InterPro"/>
</dbReference>
<evidence type="ECO:0000256" key="2">
    <source>
        <dbReference type="ARBA" id="ARBA00023015"/>
    </source>
</evidence>
<organism evidence="9 10">
    <name type="scientific">Nakamurella endophytica</name>
    <dbReference type="NCBI Taxonomy" id="1748367"/>
    <lineage>
        <taxon>Bacteria</taxon>
        <taxon>Bacillati</taxon>
        <taxon>Actinomycetota</taxon>
        <taxon>Actinomycetes</taxon>
        <taxon>Nakamurellales</taxon>
        <taxon>Nakamurellaceae</taxon>
        <taxon>Nakamurella</taxon>
    </lineage>
</organism>
<feature type="domain" description="RNA polymerase sigma-70 region 2" evidence="6">
    <location>
        <begin position="59"/>
        <end position="122"/>
    </location>
</feature>
<dbReference type="Pfam" id="PF04542">
    <property type="entry name" value="Sigma70_r2"/>
    <property type="match status" value="1"/>
</dbReference>
<reference evidence="9" key="1">
    <citation type="journal article" date="2014" name="Int. J. Syst. Evol. Microbiol.">
        <title>Complete genome sequence of Corynebacterium casei LMG S-19264T (=DSM 44701T), isolated from a smear-ripened cheese.</title>
        <authorList>
            <consortium name="US DOE Joint Genome Institute (JGI-PGF)"/>
            <person name="Walter F."/>
            <person name="Albersmeier A."/>
            <person name="Kalinowski J."/>
            <person name="Ruckert C."/>
        </authorList>
    </citation>
    <scope>NUCLEOTIDE SEQUENCE</scope>
    <source>
        <strain evidence="9">CGMCC 4.7308</strain>
    </source>
</reference>
<dbReference type="Proteomes" id="UP000655208">
    <property type="component" value="Unassembled WGS sequence"/>
</dbReference>
<evidence type="ECO:0000313" key="10">
    <source>
        <dbReference type="Proteomes" id="UP000655208"/>
    </source>
</evidence>
<reference evidence="9" key="2">
    <citation type="submission" date="2020-09" db="EMBL/GenBank/DDBJ databases">
        <authorList>
            <person name="Sun Q."/>
            <person name="Zhou Y."/>
        </authorList>
    </citation>
    <scope>NUCLEOTIDE SEQUENCE</scope>
    <source>
        <strain evidence="9">CGMCC 4.7308</strain>
    </source>
</reference>
<dbReference type="InterPro" id="IPR013249">
    <property type="entry name" value="RNA_pol_sigma70_r4_t2"/>
</dbReference>
<dbReference type="Pfam" id="PF20239">
    <property type="entry name" value="DUF6596"/>
    <property type="match status" value="1"/>
</dbReference>
<dbReference type="InterPro" id="IPR036388">
    <property type="entry name" value="WH-like_DNA-bd_sf"/>
</dbReference>
<keyword evidence="2" id="KW-0805">Transcription regulation</keyword>
<feature type="region of interest" description="Disordered" evidence="5">
    <location>
        <begin position="1"/>
        <end position="48"/>
    </location>
</feature>
<dbReference type="Pfam" id="PF08281">
    <property type="entry name" value="Sigma70_r4_2"/>
    <property type="match status" value="1"/>
</dbReference>
<dbReference type="GO" id="GO:0016987">
    <property type="term" value="F:sigma factor activity"/>
    <property type="evidence" value="ECO:0007669"/>
    <property type="project" value="UniProtKB-KW"/>
</dbReference>
<dbReference type="InterPro" id="IPR007627">
    <property type="entry name" value="RNA_pol_sigma70_r2"/>
</dbReference>
<sequence>MTAVGDGAGPAAAGTGPEPGGDRADVARSPRSAGRPPDRAADRVTNRAADRRIEDELRACAPSVLATLAGRYGQFDACEDAVQDALLAASTQWPVEGVPDNPRGWLLTVAGRRLTDAWRSESARRRREDAVGQLEPVGAVAVPDRDDTLTLLLLCCHPAVSADSQVALTLRAVGGLTTAEIAGAFFVPEATMAQRISRAKQRIRASGARFELPPAAERPARLASVRQVLYLVFNEGYTASSGDLLYRADLSAEAIRLTRMLAAAAPDEVETAGLLALMLLTDARRPARTDLDGLLVALPDQDRGLWDRAAIEEGVGLLTRTLGTGPVGPYQLQAAIAAVHDEAPTAADTDWPQILALYDVLLRGWPSPVVALNRVVAVAMVHGARPGLAELGVLAGDAHLARSHRLDAVRAHLLELAGETAAAREAYRRAAGRATNRPEQVYLAQRAARLG</sequence>
<dbReference type="InterPro" id="IPR013324">
    <property type="entry name" value="RNA_pol_sigma_r3/r4-like"/>
</dbReference>
<feature type="domain" description="DUF6596" evidence="8">
    <location>
        <begin position="221"/>
        <end position="321"/>
    </location>
</feature>
<dbReference type="PANTHER" id="PTHR47756">
    <property type="entry name" value="BLL6612 PROTEIN-RELATED"/>
    <property type="match status" value="1"/>
</dbReference>
<dbReference type="Gene3D" id="1.10.10.10">
    <property type="entry name" value="Winged helix-like DNA-binding domain superfamily/Winged helix DNA-binding domain"/>
    <property type="match status" value="1"/>
</dbReference>
<evidence type="ECO:0000259" key="6">
    <source>
        <dbReference type="Pfam" id="PF04542"/>
    </source>
</evidence>
<dbReference type="InterPro" id="IPR013325">
    <property type="entry name" value="RNA_pol_sigma_r2"/>
</dbReference>
<comment type="similarity">
    <text evidence="1">Belongs to the sigma-70 factor family. ECF subfamily.</text>
</comment>
<accession>A0A917WNF5</accession>
<keyword evidence="3" id="KW-0731">Sigma factor</keyword>
<protein>
    <submittedName>
        <fullName evidence="9">RNA polymerase sigma24 factor</fullName>
    </submittedName>
</protein>
<dbReference type="Gene3D" id="1.10.1740.10">
    <property type="match status" value="1"/>
</dbReference>
<dbReference type="SUPFAM" id="SSF88659">
    <property type="entry name" value="Sigma3 and sigma4 domains of RNA polymerase sigma factors"/>
    <property type="match status" value="1"/>
</dbReference>
<dbReference type="AlphaFoldDB" id="A0A917WNF5"/>
<evidence type="ECO:0000259" key="7">
    <source>
        <dbReference type="Pfam" id="PF08281"/>
    </source>
</evidence>
<comment type="caution">
    <text evidence="9">The sequence shown here is derived from an EMBL/GenBank/DDBJ whole genome shotgun (WGS) entry which is preliminary data.</text>
</comment>
<evidence type="ECO:0000313" key="9">
    <source>
        <dbReference type="EMBL" id="GGM17118.1"/>
    </source>
</evidence>
<evidence type="ECO:0000256" key="5">
    <source>
        <dbReference type="SAM" id="MobiDB-lite"/>
    </source>
</evidence>
<gene>
    <name evidence="9" type="primary">rpoE</name>
    <name evidence="9" type="ORF">GCM10011594_41480</name>
</gene>